<sequence>MSNLAKFIAAVSAATMTATFALPAIAQPLRDTDLDAPTTVTLQSQPASDDSTDAMPGNPDAELPDKVASSIPDDATIVSENHAVTSDGKLKDIETGKTVTDPELVGTKTEQPDPLAKTDGESFIPVEASEVKDAVKASGDSESSASSTKPIALDNNEYGAYWGTYNGTQAFFEGSGKLFVQSAKGVVDVSAWQKNINWQSAKNDGVEGAIVRIGYGWGNGLDTEAARNISTLKKLGIPFGVYLYSYAYDATTAAKEGANVVNLLRKLGVTPSDMTFPVYYDLERWSWTGHVPPTDPDVYDAIANAWYEKLQAAGYNNLSIYSYTSYLKTALNSSNIWSKTRWVASYGSRSGFSFSTNDRAWQYTSSGTVNGITGNVDLNAFGYARAIVEQGAANSVYRLYNPNSGLHHYTTVYNEALTLATIGWRYEGVSFLASDSGSPVYRLYNPNDGNHLFTMQNGERLILASQGWKDEGVAWYVDAKAANPVYRLYNPNSGEHVYTTNADEYEQVGQAGWQQEGVAWRTNG</sequence>
<dbReference type="SUPFAM" id="SSF51445">
    <property type="entry name" value="(Trans)glycosidases"/>
    <property type="match status" value="1"/>
</dbReference>
<dbReference type="Proteomes" id="UP000773064">
    <property type="component" value="Unassembled WGS sequence"/>
</dbReference>
<reference evidence="5 6" key="1">
    <citation type="journal article" date="2021" name="Environ. Microbiol.">
        <title>Genetic insights into the dark matter of the mammalian gut microbiota through targeted genome reconstruction.</title>
        <authorList>
            <person name="Lugli G.A."/>
            <person name="Alessandri G."/>
            <person name="Milani C."/>
            <person name="Viappiani A."/>
            <person name="Fontana F."/>
            <person name="Tarracchini C."/>
            <person name="Mancabelli L."/>
            <person name="Argentini C."/>
            <person name="Ruiz L."/>
            <person name="Margolles A."/>
            <person name="van Sinderen D."/>
            <person name="Turroni F."/>
            <person name="Ventura M."/>
        </authorList>
    </citation>
    <scope>NUCLEOTIDE SEQUENCE [LARGE SCALE GENOMIC DNA]</scope>
    <source>
        <strain evidence="5 6">MA2</strain>
    </source>
</reference>
<evidence type="ECO:0000256" key="3">
    <source>
        <dbReference type="SAM" id="SignalP"/>
    </source>
</evidence>
<dbReference type="PANTHER" id="PTHR34135">
    <property type="entry name" value="LYSOZYME"/>
    <property type="match status" value="1"/>
</dbReference>
<feature type="chain" id="PRO_5045723106" evidence="3">
    <location>
        <begin position="27"/>
        <end position="524"/>
    </location>
</feature>
<dbReference type="Pfam" id="PF18885">
    <property type="entry name" value="DUF5648"/>
    <property type="match status" value="1"/>
</dbReference>
<gene>
    <name evidence="5" type="ORF">JS528_04890</name>
</gene>
<dbReference type="RefSeq" id="WP_214357956.1">
    <property type="nucleotide sequence ID" value="NZ_JAFEJS010000003.1"/>
</dbReference>
<dbReference type="InterPro" id="IPR043708">
    <property type="entry name" value="DUF5648"/>
</dbReference>
<comment type="similarity">
    <text evidence="1">Belongs to the glycosyl hydrolase 25 family.</text>
</comment>
<proteinExistence type="inferred from homology"/>
<dbReference type="Gene3D" id="3.20.20.80">
    <property type="entry name" value="Glycosidases"/>
    <property type="match status" value="1"/>
</dbReference>
<evidence type="ECO:0000259" key="4">
    <source>
        <dbReference type="Pfam" id="PF18885"/>
    </source>
</evidence>
<dbReference type="EMBL" id="JAFEJS010000003">
    <property type="protein sequence ID" value="MBT1172697.1"/>
    <property type="molecule type" value="Genomic_DNA"/>
</dbReference>
<keyword evidence="3" id="KW-0732">Signal</keyword>
<accession>A0ABS5UP99</accession>
<dbReference type="InterPro" id="IPR017853">
    <property type="entry name" value="GH"/>
</dbReference>
<comment type="caution">
    <text evidence="5">The sequence shown here is derived from an EMBL/GenBank/DDBJ whole genome shotgun (WGS) entry which is preliminary data.</text>
</comment>
<evidence type="ECO:0000313" key="5">
    <source>
        <dbReference type="EMBL" id="MBT1172697.1"/>
    </source>
</evidence>
<evidence type="ECO:0000256" key="2">
    <source>
        <dbReference type="SAM" id="MobiDB-lite"/>
    </source>
</evidence>
<feature type="signal peptide" evidence="3">
    <location>
        <begin position="1"/>
        <end position="26"/>
    </location>
</feature>
<evidence type="ECO:0000313" key="6">
    <source>
        <dbReference type="Proteomes" id="UP000773064"/>
    </source>
</evidence>
<keyword evidence="6" id="KW-1185">Reference proteome</keyword>
<evidence type="ECO:0000256" key="1">
    <source>
        <dbReference type="ARBA" id="ARBA00010646"/>
    </source>
</evidence>
<dbReference type="InterPro" id="IPR002053">
    <property type="entry name" value="Glyco_hydro_25"/>
</dbReference>
<dbReference type="PROSITE" id="PS51904">
    <property type="entry name" value="GLYCOSYL_HYDROL_F25_2"/>
    <property type="match status" value="1"/>
</dbReference>
<keyword evidence="5" id="KW-0378">Hydrolase</keyword>
<feature type="domain" description="DUF5648" evidence="4">
    <location>
        <begin position="396"/>
        <end position="521"/>
    </location>
</feature>
<dbReference type="Pfam" id="PF01183">
    <property type="entry name" value="Glyco_hydro_25"/>
    <property type="match status" value="1"/>
</dbReference>
<name>A0ABS5UP99_9BIFI</name>
<dbReference type="CDD" id="cd06414">
    <property type="entry name" value="GH25_LytC-like"/>
    <property type="match status" value="1"/>
</dbReference>
<feature type="region of interest" description="Disordered" evidence="2">
    <location>
        <begin position="42"/>
        <end position="62"/>
    </location>
</feature>
<protein>
    <submittedName>
        <fullName evidence="5">Glycoside hydrolase family 25 protein</fullName>
    </submittedName>
</protein>
<dbReference type="PANTHER" id="PTHR34135:SF2">
    <property type="entry name" value="LYSOZYME"/>
    <property type="match status" value="1"/>
</dbReference>
<organism evidence="5 6">
    <name type="scientific">Bifidobacterium santillanense</name>
    <dbReference type="NCBI Taxonomy" id="2809028"/>
    <lineage>
        <taxon>Bacteria</taxon>
        <taxon>Bacillati</taxon>
        <taxon>Actinomycetota</taxon>
        <taxon>Actinomycetes</taxon>
        <taxon>Bifidobacteriales</taxon>
        <taxon>Bifidobacteriaceae</taxon>
        <taxon>Bifidobacterium</taxon>
    </lineage>
</organism>
<dbReference type="GO" id="GO:0016787">
    <property type="term" value="F:hydrolase activity"/>
    <property type="evidence" value="ECO:0007669"/>
    <property type="project" value="UniProtKB-KW"/>
</dbReference>